<protein>
    <submittedName>
        <fullName evidence="1">Uncharacterized protein</fullName>
    </submittedName>
</protein>
<accession>A0ACC0JKF3</accession>
<dbReference type="Proteomes" id="UP001064048">
    <property type="component" value="Chromosome 4"/>
</dbReference>
<keyword evidence="2" id="KW-1185">Reference proteome</keyword>
<reference evidence="1 2" key="1">
    <citation type="journal article" date="2022" name="Genome Biol. Evol.">
        <title>The Spruce Budworm Genome: Reconstructing the Evolutionary History of Antifreeze Proteins.</title>
        <authorList>
            <person name="Beliveau C."/>
            <person name="Gagne P."/>
            <person name="Picq S."/>
            <person name="Vernygora O."/>
            <person name="Keeling C.I."/>
            <person name="Pinkney K."/>
            <person name="Doucet D."/>
            <person name="Wen F."/>
            <person name="Johnston J.S."/>
            <person name="Maaroufi H."/>
            <person name="Boyle B."/>
            <person name="Laroche J."/>
            <person name="Dewar K."/>
            <person name="Juretic N."/>
            <person name="Blackburn G."/>
            <person name="Nisole A."/>
            <person name="Brunet B."/>
            <person name="Brandao M."/>
            <person name="Lumley L."/>
            <person name="Duan J."/>
            <person name="Quan G."/>
            <person name="Lucarotti C.J."/>
            <person name="Roe A.D."/>
            <person name="Sperling F.A.H."/>
            <person name="Levesque R.C."/>
            <person name="Cusson M."/>
        </authorList>
    </citation>
    <scope>NUCLEOTIDE SEQUENCE [LARGE SCALE GENOMIC DNA]</scope>
    <source>
        <strain evidence="1">Glfc:IPQL:Cfum</strain>
    </source>
</reference>
<comment type="caution">
    <text evidence="1">The sequence shown here is derived from an EMBL/GenBank/DDBJ whole genome shotgun (WGS) entry which is preliminary data.</text>
</comment>
<sequence>MVRTKIKWKFVILINIILFSVFTKSLPIERVTQNLEVANSNTVFTDTEFSQLPVIVVSDPIDNDPVTTTEALIPLNGDTGGLDTNATGISNALFRNIRPGQDARQYSVAITINGRSFDGRAVIQVRLTDATREDPLAFHVEDLNILSVRTGIFTEVNAIAADFNVDDGILEIEPQQEATNYIVVIEYTGSLDGAVGLYEGDFNGVNYLAMNLHATNARRVFPCMDELTEASTISFTFNNIPYNNIVMNSRLEDNSANQFRPLQNPASLWGMVAHNFNNINNPTANVQLHARPGVSNQENQASVAINYYFNNLEEWTSKTYTEIVLDQDGRMLVIALPDIHKDWYALSTVCIWEPYVLMDRIHSVKQRKEALIEISEAMTRQWFGYVIHPENWRFQWVVTGLSSYAAFDLNREFQSTPGNTDVTLIDFNTIFVSDVIQEALYRDAYAVAQPLEPADNLFDEDAIRDHIYGLKLLKYKAPALMWMMNLILGSEERDFIKSAAQILVNSRSLETVNSLFFVDAINSDWLTLGNGRVGDVEEFLEPWIQTNGYPAIHVGLRQGGVILTQERFGFSSRDQVNYEVPITWTSSINPNFEMDNVRSIQMTDGTMTINVPLGDEDFVLFNIQGQGYYRVNYDVALWERIIEALEDPDQRERIHPLNRATLVDDALNLARAGMLDYEFAFQVVLSMEHEIEYPVWKAFVRNMNFLRKRLVAYIDDEDDLDPDIYLRMVRRTVGRVEREIGFYPEFSATATEPSMEALTRGLVMDHACRANYQPCIAAAVDWFYDPDIRDSRVVNPNIPHEIRPAVYCTMVREGDDQVLNALYERLDIESVLPWSTEEKNRIFAAVAESSYANAQIAMNFISSRTDAIRRAYGGEEKLEELIWILTENMADGDLSGDFNIWVTSTNSDLDDSELTALRANAIVRENLAWDAAHMEYVYEWIDDNDAPTLAASLMLILSMYLLTVFNR</sequence>
<organism evidence="1 2">
    <name type="scientific">Choristoneura fumiferana</name>
    <name type="common">Spruce budworm moth</name>
    <name type="synonym">Archips fumiferana</name>
    <dbReference type="NCBI Taxonomy" id="7141"/>
    <lineage>
        <taxon>Eukaryota</taxon>
        <taxon>Metazoa</taxon>
        <taxon>Ecdysozoa</taxon>
        <taxon>Arthropoda</taxon>
        <taxon>Hexapoda</taxon>
        <taxon>Insecta</taxon>
        <taxon>Pterygota</taxon>
        <taxon>Neoptera</taxon>
        <taxon>Endopterygota</taxon>
        <taxon>Lepidoptera</taxon>
        <taxon>Glossata</taxon>
        <taxon>Ditrysia</taxon>
        <taxon>Tortricoidea</taxon>
        <taxon>Tortricidae</taxon>
        <taxon>Tortricinae</taxon>
        <taxon>Choristoneura</taxon>
    </lineage>
</organism>
<name>A0ACC0JKF3_CHOFU</name>
<dbReference type="EMBL" id="CM046104">
    <property type="protein sequence ID" value="KAI8424610.1"/>
    <property type="molecule type" value="Genomic_DNA"/>
</dbReference>
<evidence type="ECO:0000313" key="2">
    <source>
        <dbReference type="Proteomes" id="UP001064048"/>
    </source>
</evidence>
<gene>
    <name evidence="1" type="ORF">MSG28_003044</name>
</gene>
<evidence type="ECO:0000313" key="1">
    <source>
        <dbReference type="EMBL" id="KAI8424610.1"/>
    </source>
</evidence>
<proteinExistence type="predicted"/>